<protein>
    <recommendedName>
        <fullName evidence="3">Hint domain-containing protein</fullName>
    </recommendedName>
</protein>
<evidence type="ECO:0000313" key="2">
    <source>
        <dbReference type="Proteomes" id="UP000295733"/>
    </source>
</evidence>
<reference evidence="1 2" key="1">
    <citation type="submission" date="2019-03" db="EMBL/GenBank/DDBJ databases">
        <title>Genomic Encyclopedia of Type Strains, Phase IV (KMG-IV): sequencing the most valuable type-strain genomes for metagenomic binning, comparative biology and taxonomic classification.</title>
        <authorList>
            <person name="Goeker M."/>
        </authorList>
    </citation>
    <scope>NUCLEOTIDE SEQUENCE [LARGE SCALE GENOMIC DNA]</scope>
    <source>
        <strain evidence="1 2">DSM 2781</strain>
    </source>
</reference>
<name>A0A4V2SM08_RHOAD</name>
<accession>A0A4V2SM08</accession>
<organism evidence="1 2">
    <name type="scientific">Rhodovulum adriaticum</name>
    <name type="common">Rhodopseudomonas adriatica</name>
    <dbReference type="NCBI Taxonomy" id="35804"/>
    <lineage>
        <taxon>Bacteria</taxon>
        <taxon>Pseudomonadati</taxon>
        <taxon>Pseudomonadota</taxon>
        <taxon>Alphaproteobacteria</taxon>
        <taxon>Rhodobacterales</taxon>
        <taxon>Paracoccaceae</taxon>
        <taxon>Rhodovulum</taxon>
    </lineage>
</organism>
<dbReference type="EMBL" id="SLXL01000003">
    <property type="protein sequence ID" value="TCP25496.1"/>
    <property type="molecule type" value="Genomic_DNA"/>
</dbReference>
<evidence type="ECO:0000313" key="1">
    <source>
        <dbReference type="EMBL" id="TCP25496.1"/>
    </source>
</evidence>
<proteinExistence type="predicted"/>
<sequence>MPDISFAAPRRTRNRQFRRAPGPLTAGTIVLTLDGALPVEYLAAGDRIVTRAGARVLRDIRSDEAPDLPAFTLGFDAPEVIYADGQEIAVAPLA</sequence>
<dbReference type="Proteomes" id="UP000295733">
    <property type="component" value="Unassembled WGS sequence"/>
</dbReference>
<keyword evidence="2" id="KW-1185">Reference proteome</keyword>
<dbReference type="RefSeq" id="WP_243695686.1">
    <property type="nucleotide sequence ID" value="NZ_SLXL01000003.1"/>
</dbReference>
<comment type="caution">
    <text evidence="1">The sequence shown here is derived from an EMBL/GenBank/DDBJ whole genome shotgun (WGS) entry which is preliminary data.</text>
</comment>
<gene>
    <name evidence="1" type="ORF">EV656_103249</name>
</gene>
<evidence type="ECO:0008006" key="3">
    <source>
        <dbReference type="Google" id="ProtNLM"/>
    </source>
</evidence>
<dbReference type="AlphaFoldDB" id="A0A4V2SM08"/>